<evidence type="ECO:0000313" key="1">
    <source>
        <dbReference type="EMBL" id="WUQ82644.1"/>
    </source>
</evidence>
<gene>
    <name evidence="1" type="ORF">OHA16_06380</name>
    <name evidence="2" type="ORF">OHA16_11910</name>
</gene>
<dbReference type="Proteomes" id="UP001432222">
    <property type="component" value="Chromosome"/>
</dbReference>
<name>A0ABZ1U0S2_9ACTN</name>
<sequence length="98" mass="10619">MIETTEHKATLTVRHGSVVGVRNERMSGVLALSVGAETGRPARLSADQCRELSAYLARQASVLEREAKVERVSAPVAAADGLFDRPASPSRFGVWEKR</sequence>
<dbReference type="EMBL" id="CP108110">
    <property type="protein sequence ID" value="WUQ82644.1"/>
    <property type="molecule type" value="Genomic_DNA"/>
</dbReference>
<protein>
    <submittedName>
        <fullName evidence="2">Uncharacterized protein</fullName>
    </submittedName>
</protein>
<keyword evidence="3" id="KW-1185">Reference proteome</keyword>
<evidence type="ECO:0000313" key="2">
    <source>
        <dbReference type="EMBL" id="WUQ83609.1"/>
    </source>
</evidence>
<dbReference type="RefSeq" id="WP_328953699.1">
    <property type="nucleotide sequence ID" value="NZ_CP108110.1"/>
</dbReference>
<organism evidence="2 3">
    <name type="scientific">Kitasatospora purpeofusca</name>
    <dbReference type="NCBI Taxonomy" id="67352"/>
    <lineage>
        <taxon>Bacteria</taxon>
        <taxon>Bacillati</taxon>
        <taxon>Actinomycetota</taxon>
        <taxon>Actinomycetes</taxon>
        <taxon>Kitasatosporales</taxon>
        <taxon>Streptomycetaceae</taxon>
        <taxon>Kitasatospora</taxon>
    </lineage>
</organism>
<dbReference type="EMBL" id="CP108110">
    <property type="protein sequence ID" value="WUQ83609.1"/>
    <property type="molecule type" value="Genomic_DNA"/>
</dbReference>
<accession>A0ABZ1U0S2</accession>
<reference evidence="2" key="1">
    <citation type="submission" date="2022-10" db="EMBL/GenBank/DDBJ databases">
        <title>The complete genomes of actinobacterial strains from the NBC collection.</title>
        <authorList>
            <person name="Joergensen T.S."/>
            <person name="Alvarez Arevalo M."/>
            <person name="Sterndorff E.B."/>
            <person name="Faurdal D."/>
            <person name="Vuksanovic O."/>
            <person name="Mourched A.-S."/>
            <person name="Charusanti P."/>
            <person name="Shaw S."/>
            <person name="Blin K."/>
            <person name="Weber T."/>
        </authorList>
    </citation>
    <scope>NUCLEOTIDE SEQUENCE</scope>
    <source>
        <strain evidence="2">NBC_00222</strain>
    </source>
</reference>
<proteinExistence type="predicted"/>
<evidence type="ECO:0000313" key="3">
    <source>
        <dbReference type="Proteomes" id="UP001432222"/>
    </source>
</evidence>